<evidence type="ECO:0000256" key="1">
    <source>
        <dbReference type="SAM" id="Phobius"/>
    </source>
</evidence>
<protein>
    <submittedName>
        <fullName evidence="2">Uncharacterized protein</fullName>
    </submittedName>
</protein>
<evidence type="ECO:0000313" key="3">
    <source>
        <dbReference type="Proteomes" id="UP000284604"/>
    </source>
</evidence>
<name>A0A415PYC2_BACSE</name>
<accession>A0A415PYC2</accession>
<dbReference type="Proteomes" id="UP000284604">
    <property type="component" value="Unassembled WGS sequence"/>
</dbReference>
<feature type="transmembrane region" description="Helical" evidence="1">
    <location>
        <begin position="12"/>
        <end position="30"/>
    </location>
</feature>
<evidence type="ECO:0000313" key="2">
    <source>
        <dbReference type="EMBL" id="RHM21167.1"/>
    </source>
</evidence>
<keyword evidence="1" id="KW-1133">Transmembrane helix</keyword>
<reference evidence="2 3" key="1">
    <citation type="submission" date="2018-08" db="EMBL/GenBank/DDBJ databases">
        <title>A genome reference for cultivated species of the human gut microbiota.</title>
        <authorList>
            <person name="Zou Y."/>
            <person name="Xue W."/>
            <person name="Luo G."/>
        </authorList>
    </citation>
    <scope>NUCLEOTIDE SEQUENCE [LARGE SCALE GENOMIC DNA]</scope>
    <source>
        <strain evidence="2 3">AF35-20</strain>
    </source>
</reference>
<dbReference type="RefSeq" id="WP_118399501.1">
    <property type="nucleotide sequence ID" value="NZ_QRPN01000003.1"/>
</dbReference>
<organism evidence="2 3">
    <name type="scientific">Bacteroides stercoris</name>
    <dbReference type="NCBI Taxonomy" id="46506"/>
    <lineage>
        <taxon>Bacteria</taxon>
        <taxon>Pseudomonadati</taxon>
        <taxon>Bacteroidota</taxon>
        <taxon>Bacteroidia</taxon>
        <taxon>Bacteroidales</taxon>
        <taxon>Bacteroidaceae</taxon>
        <taxon>Bacteroides</taxon>
    </lineage>
</organism>
<dbReference type="EMBL" id="QRPN01000003">
    <property type="protein sequence ID" value="RHM21167.1"/>
    <property type="molecule type" value="Genomic_DNA"/>
</dbReference>
<proteinExistence type="predicted"/>
<dbReference type="AlphaFoldDB" id="A0A415PYC2"/>
<keyword evidence="1" id="KW-0472">Membrane</keyword>
<feature type="transmembrane region" description="Helical" evidence="1">
    <location>
        <begin position="142"/>
        <end position="161"/>
    </location>
</feature>
<feature type="transmembrane region" description="Helical" evidence="1">
    <location>
        <begin position="170"/>
        <end position="187"/>
    </location>
</feature>
<feature type="transmembrane region" description="Helical" evidence="1">
    <location>
        <begin position="42"/>
        <end position="61"/>
    </location>
</feature>
<sequence length="205" mass="24365">MNYRLQDFIKYIIPGLYVIFFVFVWSVLSSKHHLDTTKLKDFTNVIILLIPFVGFVIGYFIESMMTCAEHLFYILGGRRPSKTILDRKCKFYIIPEDDRNKIFHQHKISGGSINNNFAGQILQTAKQKIDRESVENFRMNSILARNIFGSQIALTIVYSFITDQFYTNKIWWIFFVISIIFLIYWVHHNHVYVKYIFAEYARNLC</sequence>
<comment type="caution">
    <text evidence="2">The sequence shown here is derived from an EMBL/GenBank/DDBJ whole genome shotgun (WGS) entry which is preliminary data.</text>
</comment>
<gene>
    <name evidence="2" type="ORF">DWZ78_04425</name>
</gene>
<keyword evidence="1" id="KW-0812">Transmembrane</keyword>